<sequence length="85" mass="9923">MERQVWGGVRQSLGGFPTQPELFSKRRTHLAATHVIFWDTGTMSHQHPLTIFARERACPCFLNRPCNRCVYVYLLSMFCICLYIN</sequence>
<dbReference type="AlphaFoldDB" id="A0A0E9WQ63"/>
<dbReference type="EMBL" id="GBXM01016075">
    <property type="protein sequence ID" value="JAH92502.1"/>
    <property type="molecule type" value="Transcribed_RNA"/>
</dbReference>
<accession>A0A0E9WQ63</accession>
<organism evidence="1">
    <name type="scientific">Anguilla anguilla</name>
    <name type="common">European freshwater eel</name>
    <name type="synonym">Muraena anguilla</name>
    <dbReference type="NCBI Taxonomy" id="7936"/>
    <lineage>
        <taxon>Eukaryota</taxon>
        <taxon>Metazoa</taxon>
        <taxon>Chordata</taxon>
        <taxon>Craniata</taxon>
        <taxon>Vertebrata</taxon>
        <taxon>Euteleostomi</taxon>
        <taxon>Actinopterygii</taxon>
        <taxon>Neopterygii</taxon>
        <taxon>Teleostei</taxon>
        <taxon>Anguilliformes</taxon>
        <taxon>Anguillidae</taxon>
        <taxon>Anguilla</taxon>
    </lineage>
</organism>
<name>A0A0E9WQ63_ANGAN</name>
<protein>
    <submittedName>
        <fullName evidence="1">Uncharacterized protein</fullName>
    </submittedName>
</protein>
<proteinExistence type="predicted"/>
<reference evidence="1" key="1">
    <citation type="submission" date="2014-11" db="EMBL/GenBank/DDBJ databases">
        <authorList>
            <person name="Amaro Gonzalez C."/>
        </authorList>
    </citation>
    <scope>NUCLEOTIDE SEQUENCE</scope>
</reference>
<reference evidence="1" key="2">
    <citation type="journal article" date="2015" name="Fish Shellfish Immunol.">
        <title>Early steps in the European eel (Anguilla anguilla)-Vibrio vulnificus interaction in the gills: Role of the RtxA13 toxin.</title>
        <authorList>
            <person name="Callol A."/>
            <person name="Pajuelo D."/>
            <person name="Ebbesson L."/>
            <person name="Teles M."/>
            <person name="MacKenzie S."/>
            <person name="Amaro C."/>
        </authorList>
    </citation>
    <scope>NUCLEOTIDE SEQUENCE</scope>
</reference>
<evidence type="ECO:0000313" key="1">
    <source>
        <dbReference type="EMBL" id="JAH92502.1"/>
    </source>
</evidence>